<feature type="compositionally biased region" description="Acidic residues" evidence="2">
    <location>
        <begin position="376"/>
        <end position="387"/>
    </location>
</feature>
<dbReference type="EMBL" id="CAMXCT010001122">
    <property type="protein sequence ID" value="CAI3986972.1"/>
    <property type="molecule type" value="Genomic_DNA"/>
</dbReference>
<proteinExistence type="predicted"/>
<feature type="compositionally biased region" description="Low complexity" evidence="2">
    <location>
        <begin position="96"/>
        <end position="113"/>
    </location>
</feature>
<dbReference type="EMBL" id="CAMXCT030001122">
    <property type="protein sequence ID" value="CAL4774284.1"/>
    <property type="molecule type" value="Genomic_DNA"/>
</dbReference>
<feature type="compositionally biased region" description="Gly residues" evidence="2">
    <location>
        <begin position="400"/>
        <end position="411"/>
    </location>
</feature>
<name>A0A9P1C7J0_9DINO</name>
<gene>
    <name evidence="3" type="ORF">C1SCF055_LOCUS14281</name>
</gene>
<evidence type="ECO:0000256" key="2">
    <source>
        <dbReference type="SAM" id="MobiDB-lite"/>
    </source>
</evidence>
<evidence type="ECO:0000256" key="1">
    <source>
        <dbReference type="SAM" id="Coils"/>
    </source>
</evidence>
<dbReference type="Proteomes" id="UP001152797">
    <property type="component" value="Unassembled WGS sequence"/>
</dbReference>
<keyword evidence="1" id="KW-0175">Coiled coil</keyword>
<dbReference type="EMBL" id="CAMXCT020001122">
    <property type="protein sequence ID" value="CAL1140347.1"/>
    <property type="molecule type" value="Genomic_DNA"/>
</dbReference>
<evidence type="ECO:0000313" key="5">
    <source>
        <dbReference type="Proteomes" id="UP001152797"/>
    </source>
</evidence>
<feature type="region of interest" description="Disordered" evidence="2">
    <location>
        <begin position="22"/>
        <end position="75"/>
    </location>
</feature>
<accession>A0A9P1C7J0</accession>
<dbReference type="AlphaFoldDB" id="A0A9P1C7J0"/>
<comment type="caution">
    <text evidence="3">The sequence shown here is derived from an EMBL/GenBank/DDBJ whole genome shotgun (WGS) entry which is preliminary data.</text>
</comment>
<feature type="compositionally biased region" description="Basic residues" evidence="2">
    <location>
        <begin position="122"/>
        <end position="140"/>
    </location>
</feature>
<feature type="region of interest" description="Disordered" evidence="2">
    <location>
        <begin position="94"/>
        <end position="174"/>
    </location>
</feature>
<sequence length="411" mass="45090">MKSITFLPVLQLRIVEDPLAPREVARRGQSAAARGNYSPQWHTEEEAAQKTRCRTGNRHNTEPKQPTYKATAYRDAWPAQQRFDWEQWEEWEATDRSWQWPQDRSQSRSQSPRTTKGSQSPRGRKGKGAGKGKGKNKKGKGGGEQKGTSDVSQSPFAPLAPTMPTWPTGDSASTGVTPFSAAASGSNNADILAQKKECVTALKQAYPEGNNIPSDTKELIDKIEKEIEKLEKENSKLVTKNIHSATKSLGKAQKTLQETMDARKSHRARWIKHITEAASTWQAQLLEYQKQQAAFQEVAVKAKSDIEAARTAIQALSSTASQAQLAAMPPITPISVEQEEGGGEADSEEVNLQGQLQTILQNCAAALNVEQLPEAQEAEDLTMEEDERDKKRPRSMQPFGGSGTGGGAVKD</sequence>
<feature type="coiled-coil region" evidence="1">
    <location>
        <begin position="213"/>
        <end position="240"/>
    </location>
</feature>
<reference evidence="3" key="1">
    <citation type="submission" date="2022-10" db="EMBL/GenBank/DDBJ databases">
        <authorList>
            <person name="Chen Y."/>
            <person name="Dougan E. K."/>
            <person name="Chan C."/>
            <person name="Rhodes N."/>
            <person name="Thang M."/>
        </authorList>
    </citation>
    <scope>NUCLEOTIDE SEQUENCE</scope>
</reference>
<keyword evidence="5" id="KW-1185">Reference proteome</keyword>
<protein>
    <submittedName>
        <fullName evidence="4">Beta-lactamase domain-containing protein 2</fullName>
    </submittedName>
</protein>
<evidence type="ECO:0000313" key="4">
    <source>
        <dbReference type="EMBL" id="CAL4774284.1"/>
    </source>
</evidence>
<feature type="region of interest" description="Disordered" evidence="2">
    <location>
        <begin position="373"/>
        <end position="411"/>
    </location>
</feature>
<evidence type="ECO:0000313" key="3">
    <source>
        <dbReference type="EMBL" id="CAI3986972.1"/>
    </source>
</evidence>
<reference evidence="4 5" key="2">
    <citation type="submission" date="2024-05" db="EMBL/GenBank/DDBJ databases">
        <authorList>
            <person name="Chen Y."/>
            <person name="Shah S."/>
            <person name="Dougan E. K."/>
            <person name="Thang M."/>
            <person name="Chan C."/>
        </authorList>
    </citation>
    <scope>NUCLEOTIDE SEQUENCE [LARGE SCALE GENOMIC DNA]</scope>
</reference>
<organism evidence="3">
    <name type="scientific">Cladocopium goreaui</name>
    <dbReference type="NCBI Taxonomy" id="2562237"/>
    <lineage>
        <taxon>Eukaryota</taxon>
        <taxon>Sar</taxon>
        <taxon>Alveolata</taxon>
        <taxon>Dinophyceae</taxon>
        <taxon>Suessiales</taxon>
        <taxon>Symbiodiniaceae</taxon>
        <taxon>Cladocopium</taxon>
    </lineage>
</organism>